<name>A0A9R1XVI8_LACSA</name>
<proteinExistence type="predicted"/>
<organism evidence="1 2">
    <name type="scientific">Lactuca sativa</name>
    <name type="common">Garden lettuce</name>
    <dbReference type="NCBI Taxonomy" id="4236"/>
    <lineage>
        <taxon>Eukaryota</taxon>
        <taxon>Viridiplantae</taxon>
        <taxon>Streptophyta</taxon>
        <taxon>Embryophyta</taxon>
        <taxon>Tracheophyta</taxon>
        <taxon>Spermatophyta</taxon>
        <taxon>Magnoliopsida</taxon>
        <taxon>eudicotyledons</taxon>
        <taxon>Gunneridae</taxon>
        <taxon>Pentapetalae</taxon>
        <taxon>asterids</taxon>
        <taxon>campanulids</taxon>
        <taxon>Asterales</taxon>
        <taxon>Asteraceae</taxon>
        <taxon>Cichorioideae</taxon>
        <taxon>Cichorieae</taxon>
        <taxon>Lactucinae</taxon>
        <taxon>Lactuca</taxon>
    </lineage>
</organism>
<keyword evidence="2" id="KW-1185">Reference proteome</keyword>
<dbReference type="Proteomes" id="UP000235145">
    <property type="component" value="Unassembled WGS sequence"/>
</dbReference>
<sequence length="121" mass="14277">MIFFLSTKTTEAFLLFLYIQFLTMPQNRLPFFVLLWETKAAHRNSQTKAASRLHSPATSFSIDFILRRIAFFSSRLQVIDFVSIFILNYQLHVKSITVHILLTIIVSRFCDKFGYLHFIYC</sequence>
<evidence type="ECO:0000313" key="1">
    <source>
        <dbReference type="EMBL" id="KAJ0220817.1"/>
    </source>
</evidence>
<reference evidence="1 2" key="1">
    <citation type="journal article" date="2017" name="Nat. Commun.">
        <title>Genome assembly with in vitro proximity ligation data and whole-genome triplication in lettuce.</title>
        <authorList>
            <person name="Reyes-Chin-Wo S."/>
            <person name="Wang Z."/>
            <person name="Yang X."/>
            <person name="Kozik A."/>
            <person name="Arikit S."/>
            <person name="Song C."/>
            <person name="Xia L."/>
            <person name="Froenicke L."/>
            <person name="Lavelle D.O."/>
            <person name="Truco M.J."/>
            <person name="Xia R."/>
            <person name="Zhu S."/>
            <person name="Xu C."/>
            <person name="Xu H."/>
            <person name="Xu X."/>
            <person name="Cox K."/>
            <person name="Korf I."/>
            <person name="Meyers B.C."/>
            <person name="Michelmore R.W."/>
        </authorList>
    </citation>
    <scope>NUCLEOTIDE SEQUENCE [LARGE SCALE GENOMIC DNA]</scope>
    <source>
        <strain evidence="2">cv. Salinas</strain>
        <tissue evidence="1">Seedlings</tissue>
    </source>
</reference>
<accession>A0A9R1XVI8</accession>
<dbReference type="AlphaFoldDB" id="A0A9R1XVI8"/>
<comment type="caution">
    <text evidence="1">The sequence shown here is derived from an EMBL/GenBank/DDBJ whole genome shotgun (WGS) entry which is preliminary data.</text>
</comment>
<evidence type="ECO:0000313" key="2">
    <source>
        <dbReference type="Proteomes" id="UP000235145"/>
    </source>
</evidence>
<gene>
    <name evidence="1" type="ORF">LSAT_V11C200071620</name>
</gene>
<dbReference type="EMBL" id="NBSK02000002">
    <property type="protein sequence ID" value="KAJ0220817.1"/>
    <property type="molecule type" value="Genomic_DNA"/>
</dbReference>
<protein>
    <submittedName>
        <fullName evidence="1">Uncharacterized protein</fullName>
    </submittedName>
</protein>